<dbReference type="Gene3D" id="1.25.40.10">
    <property type="entry name" value="Tetratricopeptide repeat domain"/>
    <property type="match status" value="1"/>
</dbReference>
<feature type="region of interest" description="Disordered" evidence="1">
    <location>
        <begin position="702"/>
        <end position="759"/>
    </location>
</feature>
<evidence type="ECO:0000259" key="3">
    <source>
        <dbReference type="Pfam" id="PF25872"/>
    </source>
</evidence>
<organism evidence="4 5">
    <name type="scientific">Streptomyces buecherae</name>
    <dbReference type="NCBI Taxonomy" id="2763006"/>
    <lineage>
        <taxon>Bacteria</taxon>
        <taxon>Bacillati</taxon>
        <taxon>Actinomycetota</taxon>
        <taxon>Actinomycetes</taxon>
        <taxon>Kitasatosporales</taxon>
        <taxon>Streptomycetaceae</taxon>
        <taxon>Streptomyces</taxon>
    </lineage>
</organism>
<keyword evidence="5" id="KW-1185">Reference proteome</keyword>
<dbReference type="Proteomes" id="UP000509303">
    <property type="component" value="Chromosome"/>
</dbReference>
<feature type="domain" description="Winged helix-turn-helix" evidence="3">
    <location>
        <begin position="277"/>
        <end position="350"/>
    </location>
</feature>
<feature type="compositionally biased region" description="Basic and acidic residues" evidence="1">
    <location>
        <begin position="717"/>
        <end position="730"/>
    </location>
</feature>
<gene>
    <name evidence="4" type="ORF">HUT08_31320</name>
</gene>
<dbReference type="Pfam" id="PF13191">
    <property type="entry name" value="AAA_16"/>
    <property type="match status" value="1"/>
</dbReference>
<dbReference type="RefSeq" id="WP_176164999.1">
    <property type="nucleotide sequence ID" value="NZ_CP054929.1"/>
</dbReference>
<dbReference type="PRINTS" id="PR00364">
    <property type="entry name" value="DISEASERSIST"/>
</dbReference>
<sequence length="759" mass="82044">MRHVPRPGSAKPSPSAQPSRAGALPAEVSRFVGRSAELAQIKRLLSRTRLVTITGVAGIGKSRLALRAARRMRNRFCDGMWLVSLAELPAGTDPDEAVLGALGLTAPSGRSPREVLVRRLAQGETLLVLDGCEHLSEPCAALVAELLRRVPGLRVLVASRRPLGITGERLLPLRPLPVWPDAVELFADRASALLPAFTAAAGREAVSEVCRRLDGIPLAIELAAAQLRTLSLEQVLLRLDDPLRLLTSDGHSIPDRHRSLSTAIGWSHELCTAGERLLWSRLSVFDGGFDLDAVEYVCSGPDLPADEVLPALSGLVAQSVVVRDDPPEGAGQARYRLLRPVRAYGARWLAELGETERLRKRHRDWYLGLATWCELDWFSLRQIEVAQRVEAELPNLRLALEHSLESPEDAHIGQYLTGTLWFYWVGCGRLAEGQRWLERALELGGDQPEPRAKALWAVGLTAAARGDAVAALTALHECRELADRCGDESAAALATQMLGATALVNDDLPHAVALLRECLERYRARGELNALVLLAQVQLALALALLGDAEAALALAEDARQVATDSGERWVRSYALYALACARAERGEDEQARELLVACLEIKREFGDLLGMTLALERLAPLVVLDAPEWAAELQGATLTGWRDLAGEPLRSPLLRQRHERCAARARGLLGDAGYEAARRDGRRGGLDTAVAQVLERGRGRPASLVGQAGGVAGRPWPEEDRASEGRAAEEWAAGAAAALRRKQPAGPPPAEADEEPAG</sequence>
<dbReference type="PANTHER" id="PTHR47691">
    <property type="entry name" value="REGULATOR-RELATED"/>
    <property type="match status" value="1"/>
</dbReference>
<dbReference type="InterPro" id="IPR027417">
    <property type="entry name" value="P-loop_NTPase"/>
</dbReference>
<dbReference type="EMBL" id="CP054929">
    <property type="protein sequence ID" value="QKW53291.1"/>
    <property type="molecule type" value="Genomic_DNA"/>
</dbReference>
<dbReference type="InterPro" id="IPR041664">
    <property type="entry name" value="AAA_16"/>
</dbReference>
<feature type="region of interest" description="Disordered" evidence="1">
    <location>
        <begin position="1"/>
        <end position="22"/>
    </location>
</feature>
<proteinExistence type="predicted"/>
<protein>
    <submittedName>
        <fullName evidence="4">Regulator</fullName>
    </submittedName>
</protein>
<evidence type="ECO:0000313" key="5">
    <source>
        <dbReference type="Proteomes" id="UP000509303"/>
    </source>
</evidence>
<evidence type="ECO:0000256" key="1">
    <source>
        <dbReference type="SAM" id="MobiDB-lite"/>
    </source>
</evidence>
<name>A0A7H8NFS5_9ACTN</name>
<dbReference type="Pfam" id="PF25872">
    <property type="entry name" value="HTH_77"/>
    <property type="match status" value="1"/>
</dbReference>
<dbReference type="InterPro" id="IPR011990">
    <property type="entry name" value="TPR-like_helical_dom_sf"/>
</dbReference>
<evidence type="ECO:0000313" key="4">
    <source>
        <dbReference type="EMBL" id="QKW53291.1"/>
    </source>
</evidence>
<dbReference type="Gene3D" id="3.40.50.300">
    <property type="entry name" value="P-loop containing nucleotide triphosphate hydrolases"/>
    <property type="match status" value="1"/>
</dbReference>
<dbReference type="PANTHER" id="PTHR47691:SF3">
    <property type="entry name" value="HTH-TYPE TRANSCRIPTIONAL REGULATOR RV0890C-RELATED"/>
    <property type="match status" value="1"/>
</dbReference>
<dbReference type="AlphaFoldDB" id="A0A7H8NFS5"/>
<accession>A0A7H8NFS5</accession>
<dbReference type="SUPFAM" id="SSF52540">
    <property type="entry name" value="P-loop containing nucleoside triphosphate hydrolases"/>
    <property type="match status" value="1"/>
</dbReference>
<dbReference type="SUPFAM" id="SSF48452">
    <property type="entry name" value="TPR-like"/>
    <property type="match status" value="1"/>
</dbReference>
<reference evidence="4 5" key="1">
    <citation type="submission" date="2020-06" db="EMBL/GenBank/DDBJ databases">
        <title>Genome mining for natural products.</title>
        <authorList>
            <person name="Zhang B."/>
            <person name="Shi J."/>
            <person name="Ge H."/>
        </authorList>
    </citation>
    <scope>NUCLEOTIDE SEQUENCE [LARGE SCALE GENOMIC DNA]</scope>
    <source>
        <strain evidence="4 5">NA00687</strain>
    </source>
</reference>
<feature type="domain" description="Orc1-like AAA ATPase" evidence="2">
    <location>
        <begin position="30"/>
        <end position="157"/>
    </location>
</feature>
<dbReference type="InterPro" id="IPR058852">
    <property type="entry name" value="HTH_77"/>
</dbReference>
<evidence type="ECO:0000259" key="2">
    <source>
        <dbReference type="Pfam" id="PF13191"/>
    </source>
</evidence>